<accession>I1QZX0</accession>
<dbReference type="EnsemblPlants" id="ORGLA11G0106200.1">
    <property type="protein sequence ID" value="ORGLA11G0106200.1"/>
    <property type="gene ID" value="ORGLA11G0106200"/>
</dbReference>
<reference evidence="2 3" key="2">
    <citation type="submission" date="2018-04" db="EMBL/GenBank/DDBJ databases">
        <title>OglaRS2 (Oryza glaberrima Reference Sequence Version 2).</title>
        <authorList>
            <person name="Zhang J."/>
            <person name="Kudrna D."/>
            <person name="Lee S."/>
            <person name="Talag J."/>
            <person name="Rajasekar S."/>
            <person name="Wing R.A."/>
        </authorList>
    </citation>
    <scope>NUCLEOTIDE SEQUENCE [LARGE SCALE GENOMIC DNA]</scope>
    <source>
        <strain evidence="2 3">cv. IRGC 96717</strain>
    </source>
</reference>
<dbReference type="Gramene" id="ORGLA11G0106200.1">
    <property type="protein sequence ID" value="ORGLA11G0106200.1"/>
    <property type="gene ID" value="ORGLA11G0106200"/>
</dbReference>
<evidence type="ECO:0000313" key="2">
    <source>
        <dbReference type="EnsemblPlants" id="ORGLA11G0106200.1"/>
    </source>
</evidence>
<feature type="compositionally biased region" description="Basic residues" evidence="1">
    <location>
        <begin position="55"/>
        <end position="65"/>
    </location>
</feature>
<feature type="compositionally biased region" description="Basic residues" evidence="1">
    <location>
        <begin position="11"/>
        <end position="20"/>
    </location>
</feature>
<keyword evidence="3" id="KW-1185">Reference proteome</keyword>
<name>I1QZX0_ORYGL</name>
<reference evidence="2" key="1">
    <citation type="submission" date="2015-06" db="UniProtKB">
        <authorList>
            <consortium name="EnsemblPlants"/>
        </authorList>
    </citation>
    <scope>IDENTIFICATION</scope>
</reference>
<protein>
    <submittedName>
        <fullName evidence="2">Uncharacterized protein</fullName>
    </submittedName>
</protein>
<proteinExistence type="predicted"/>
<feature type="region of interest" description="Disordered" evidence="1">
    <location>
        <begin position="1"/>
        <end position="83"/>
    </location>
</feature>
<evidence type="ECO:0000256" key="1">
    <source>
        <dbReference type="SAM" id="MobiDB-lite"/>
    </source>
</evidence>
<dbReference type="Proteomes" id="UP000007306">
    <property type="component" value="Chromosome 11"/>
</dbReference>
<evidence type="ECO:0000313" key="3">
    <source>
        <dbReference type="Proteomes" id="UP000007306"/>
    </source>
</evidence>
<dbReference type="AlphaFoldDB" id="I1QZX0"/>
<sequence length="83" mass="9389">MARTAIGGDRRRARRWRTVRKAAASAEGDGMRAENGREKRKGRERWSSPTSSGRSGKRRWRRRLAARRDGRAAATPLEGVERG</sequence>
<dbReference type="HOGENOM" id="CLU_2546328_0_0_1"/>
<organism evidence="2 3">
    <name type="scientific">Oryza glaberrima</name>
    <name type="common">African rice</name>
    <dbReference type="NCBI Taxonomy" id="4538"/>
    <lineage>
        <taxon>Eukaryota</taxon>
        <taxon>Viridiplantae</taxon>
        <taxon>Streptophyta</taxon>
        <taxon>Embryophyta</taxon>
        <taxon>Tracheophyta</taxon>
        <taxon>Spermatophyta</taxon>
        <taxon>Magnoliopsida</taxon>
        <taxon>Liliopsida</taxon>
        <taxon>Poales</taxon>
        <taxon>Poaceae</taxon>
        <taxon>BOP clade</taxon>
        <taxon>Oryzoideae</taxon>
        <taxon>Oryzeae</taxon>
        <taxon>Oryzinae</taxon>
        <taxon>Oryza</taxon>
    </lineage>
</organism>